<dbReference type="GO" id="GO:0006351">
    <property type="term" value="P:DNA-templated transcription"/>
    <property type="evidence" value="ECO:0007669"/>
    <property type="project" value="InterPro"/>
</dbReference>
<dbReference type="GO" id="GO:0003677">
    <property type="term" value="F:DNA binding"/>
    <property type="evidence" value="ECO:0007669"/>
    <property type="project" value="UniProtKB-KW"/>
</dbReference>
<dbReference type="OrthoDB" id="2154091at2759"/>
<accession>A0A1Q8RR94</accession>
<organism evidence="9 10">
    <name type="scientific">Colletotrichum chlorophyti</name>
    <dbReference type="NCBI Taxonomy" id="708187"/>
    <lineage>
        <taxon>Eukaryota</taxon>
        <taxon>Fungi</taxon>
        <taxon>Dikarya</taxon>
        <taxon>Ascomycota</taxon>
        <taxon>Pezizomycotina</taxon>
        <taxon>Sordariomycetes</taxon>
        <taxon>Hypocreomycetidae</taxon>
        <taxon>Glomerellales</taxon>
        <taxon>Glomerellaceae</taxon>
        <taxon>Colletotrichum</taxon>
    </lineage>
</organism>
<evidence type="ECO:0000256" key="7">
    <source>
        <dbReference type="SAM" id="MobiDB-lite"/>
    </source>
</evidence>
<keyword evidence="1" id="KW-0479">Metal-binding</keyword>
<dbReference type="SMART" id="SM00906">
    <property type="entry name" value="Fungal_trans"/>
    <property type="match status" value="1"/>
</dbReference>
<keyword evidence="2" id="KW-0862">Zinc</keyword>
<evidence type="ECO:0000256" key="1">
    <source>
        <dbReference type="ARBA" id="ARBA00022723"/>
    </source>
</evidence>
<evidence type="ECO:0000313" key="9">
    <source>
        <dbReference type="EMBL" id="OLN86848.1"/>
    </source>
</evidence>
<dbReference type="EMBL" id="MPGH01000108">
    <property type="protein sequence ID" value="OLN86848.1"/>
    <property type="molecule type" value="Genomic_DNA"/>
</dbReference>
<comment type="caution">
    <text evidence="9">The sequence shown here is derived from an EMBL/GenBank/DDBJ whole genome shotgun (WGS) entry which is preliminary data.</text>
</comment>
<evidence type="ECO:0000256" key="3">
    <source>
        <dbReference type="ARBA" id="ARBA00023015"/>
    </source>
</evidence>
<evidence type="ECO:0000256" key="2">
    <source>
        <dbReference type="ARBA" id="ARBA00022833"/>
    </source>
</evidence>
<name>A0A1Q8RR94_9PEZI</name>
<dbReference type="STRING" id="708187.A0A1Q8RR94"/>
<feature type="compositionally biased region" description="Basic and acidic residues" evidence="7">
    <location>
        <begin position="49"/>
        <end position="59"/>
    </location>
</feature>
<dbReference type="PANTHER" id="PTHR31313:SF81">
    <property type="entry name" value="TY1 ENHANCER ACTIVATOR"/>
    <property type="match status" value="1"/>
</dbReference>
<dbReference type="GO" id="GO:0008270">
    <property type="term" value="F:zinc ion binding"/>
    <property type="evidence" value="ECO:0007669"/>
    <property type="project" value="InterPro"/>
</dbReference>
<keyword evidence="4" id="KW-0238">DNA-binding</keyword>
<evidence type="ECO:0000259" key="8">
    <source>
        <dbReference type="SMART" id="SM00906"/>
    </source>
</evidence>
<proteinExistence type="predicted"/>
<gene>
    <name evidence="9" type="ORF">CCHL11_04593</name>
</gene>
<keyword evidence="6" id="KW-0539">Nucleus</keyword>
<dbReference type="Pfam" id="PF04082">
    <property type="entry name" value="Fungal_trans"/>
    <property type="match status" value="1"/>
</dbReference>
<sequence>MWILCEKGYQLPPSKKYVESLQARIRHLEAQVVSLGSQPATVSDETNDSEPRKDETAGYDDKGLLSELSELVGRLNVTGDGQLHYFGSQSSYNLSHEPMYEANALGTSARVQKQGLDAAARLGKQATISNELKEHLLDLYWRWQNPWNYIIHKGAFLESFRGEGDGRYCSPLLLWSIFALSARYSDRVELRSMPDDPTTAGDTFCEHAKILLFYESEAPTITTVQAACLLALRIMSDGKEALGWLYSGNATRMAHNLGLHLDSSKWTASGLVTEQEAEGEIQTKSHVDRLNRLFATGLGRPSSNSKSSITCPKPIIDTDEEYTPWLPTTETNVVQSYLGMHSRISSTACHIAEAMSIACEAMDVIYAPNSKLSDREIENVVSKADVELRTHYRALPSYLRLPASSKVPMLPHVCLFHRGNPDQYRNGEFMLLLVNSVQADVRSESSLQYHAHLILLHRPLACRRRSRSLVGVSASNDGNSLVNDEYTNQHMATCRHSATEIAKLLRVYKQQYTLRRIPIAAVHLCFPAAIVHLIDARPSNPNRQQAIRYLQICIDSLRDLKAAWCAWSDRTLRAVRLLAREWYHCEDVSQLQHLVQAGRADDQACDTSDRIALGQVMEGKRKVEYRAEGSVLDIQGQPGFERMDPDVTEANDDSLDFLFDATSPDQYTDNLVREWLVENGY</sequence>
<evidence type="ECO:0000313" key="10">
    <source>
        <dbReference type="Proteomes" id="UP000186583"/>
    </source>
</evidence>
<reference evidence="9 10" key="1">
    <citation type="submission" date="2016-11" db="EMBL/GenBank/DDBJ databases">
        <title>Draft Genome Assembly of Colletotrichum chlorophyti a pathogen of herbaceous plants.</title>
        <authorList>
            <person name="Gan P."/>
            <person name="Narusaka M."/>
            <person name="Tsushima A."/>
            <person name="Narusaka Y."/>
            <person name="Takano Y."/>
            <person name="Shirasu K."/>
        </authorList>
    </citation>
    <scope>NUCLEOTIDE SEQUENCE [LARGE SCALE GENOMIC DNA]</scope>
    <source>
        <strain evidence="9 10">NTL11</strain>
    </source>
</reference>
<dbReference type="InterPro" id="IPR051615">
    <property type="entry name" value="Transcr_Regulatory_Elem"/>
</dbReference>
<feature type="region of interest" description="Disordered" evidence="7">
    <location>
        <begin position="36"/>
        <end position="59"/>
    </location>
</feature>
<keyword evidence="5" id="KW-0804">Transcription</keyword>
<keyword evidence="10" id="KW-1185">Reference proteome</keyword>
<dbReference type="CDD" id="cd12148">
    <property type="entry name" value="fungal_TF_MHR"/>
    <property type="match status" value="1"/>
</dbReference>
<dbReference type="PANTHER" id="PTHR31313">
    <property type="entry name" value="TY1 ENHANCER ACTIVATOR"/>
    <property type="match status" value="1"/>
</dbReference>
<protein>
    <submittedName>
        <fullName evidence="9">Nitrogen assimilation transcription factor nirA 2</fullName>
    </submittedName>
</protein>
<dbReference type="AlphaFoldDB" id="A0A1Q8RR94"/>
<keyword evidence="3" id="KW-0805">Transcription regulation</keyword>
<feature type="domain" description="Xylanolytic transcriptional activator regulatory" evidence="8">
    <location>
        <begin position="243"/>
        <end position="320"/>
    </location>
</feature>
<evidence type="ECO:0000256" key="5">
    <source>
        <dbReference type="ARBA" id="ARBA00023163"/>
    </source>
</evidence>
<dbReference type="Proteomes" id="UP000186583">
    <property type="component" value="Unassembled WGS sequence"/>
</dbReference>
<evidence type="ECO:0000256" key="4">
    <source>
        <dbReference type="ARBA" id="ARBA00023125"/>
    </source>
</evidence>
<evidence type="ECO:0000256" key="6">
    <source>
        <dbReference type="ARBA" id="ARBA00023242"/>
    </source>
</evidence>
<dbReference type="InterPro" id="IPR007219">
    <property type="entry name" value="XnlR_reg_dom"/>
</dbReference>